<feature type="transmembrane region" description="Helical" evidence="7">
    <location>
        <begin position="425"/>
        <end position="444"/>
    </location>
</feature>
<keyword evidence="2" id="KW-1003">Cell membrane</keyword>
<dbReference type="RefSeq" id="WP_136775743.1">
    <property type="nucleotide sequence ID" value="NZ_SUPK01000001.1"/>
</dbReference>
<evidence type="ECO:0000313" key="9">
    <source>
        <dbReference type="Proteomes" id="UP000309673"/>
    </source>
</evidence>
<feature type="transmembrane region" description="Helical" evidence="7">
    <location>
        <begin position="60"/>
        <end position="83"/>
    </location>
</feature>
<dbReference type="PANTHER" id="PTHR34697:SF2">
    <property type="entry name" value="PHOSPHATIDYLGLYCEROL LYSYLTRANSFERASE"/>
    <property type="match status" value="1"/>
</dbReference>
<evidence type="ECO:0000256" key="4">
    <source>
        <dbReference type="ARBA" id="ARBA00022692"/>
    </source>
</evidence>
<evidence type="ECO:0000256" key="5">
    <source>
        <dbReference type="ARBA" id="ARBA00022989"/>
    </source>
</evidence>
<keyword evidence="3 7" id="KW-0808">Transferase</keyword>
<keyword evidence="5 7" id="KW-1133">Transmembrane helix</keyword>
<keyword evidence="4 7" id="KW-0812">Transmembrane</keyword>
<dbReference type="InterPro" id="IPR051211">
    <property type="entry name" value="PG_lysyltransferase"/>
</dbReference>
<feature type="transmembrane region" description="Helical" evidence="7">
    <location>
        <begin position="144"/>
        <end position="168"/>
    </location>
</feature>
<feature type="transmembrane region" description="Helical" evidence="7">
    <location>
        <begin position="479"/>
        <end position="505"/>
    </location>
</feature>
<feature type="transmembrane region" description="Helical" evidence="7">
    <location>
        <begin position="251"/>
        <end position="274"/>
    </location>
</feature>
<protein>
    <recommendedName>
        <fullName evidence="7">Phosphatidylglycerol lysyltransferase</fullName>
        <ecNumber evidence="7">2.3.2.3</ecNumber>
    </recommendedName>
    <alternativeName>
        <fullName evidence="7">Lysylphosphatidylglycerol synthase</fullName>
    </alternativeName>
</protein>
<feature type="transmembrane region" description="Helical" evidence="7">
    <location>
        <begin position="180"/>
        <end position="197"/>
    </location>
</feature>
<feature type="transmembrane region" description="Helical" evidence="7">
    <location>
        <begin position="21"/>
        <end position="40"/>
    </location>
</feature>
<feature type="transmembrane region" description="Helical" evidence="7">
    <location>
        <begin position="396"/>
        <end position="418"/>
    </location>
</feature>
<evidence type="ECO:0000256" key="7">
    <source>
        <dbReference type="RuleBase" id="RU363042"/>
    </source>
</evidence>
<dbReference type="EC" id="2.3.2.3" evidence="7"/>
<sequence length="547" mass="61592">MKNYRQWLQKLKRNKWVSVLKRYKVLQIVVPAAVIAFVYWQGRHEIRRIDWASTLHFIRSITPINMAWLILFSLVAVAVISGYDFIIRRHFRLPIGPWATFRYSWIANTSNSVIGFAGIAGASLRTILYRKRGIPMPTIAASLAYLSTITITGLSLLAWAGILGILPIQGVLNAHPWTRYIVWADALFLPAFIIVQRTRWFAKWFNRDRGLLDWGTIGVSIGVSLLEWLLAGITFWLISTYFLPGITVREALGIYTVAVVTGLVSMAPGGIGGFDLTALLGLGLLGYDPVKTAAVLVLFRLFYYIVPWVIGLVMAAFEFAKDRFAGSARVDGVEPVLNRWQKIWQRPGQWENAGEIGAWALGKLVFAGGFVLLLSAATPRLLYRLRIADAYLPQPFMQWSHFLSVIVGFMLIILSWGISHRLERAYWSSVILLVSGAVFTFAKAFDFEEALFLLIVLVLLWISRGEFHRSAVRITRRDVAAWGLSTLTVLLVYIGIATGTVPRIFHHLPPEIRASSWMNPTRHAITAVAALAVSWFLVSLLLILRKR</sequence>
<evidence type="ECO:0000256" key="2">
    <source>
        <dbReference type="ARBA" id="ARBA00022475"/>
    </source>
</evidence>
<feature type="transmembrane region" description="Helical" evidence="7">
    <location>
        <begin position="103"/>
        <end position="124"/>
    </location>
</feature>
<dbReference type="GO" id="GO:0050071">
    <property type="term" value="F:phosphatidylglycerol lysyltransferase activity"/>
    <property type="evidence" value="ECO:0007669"/>
    <property type="project" value="UniProtKB-EC"/>
</dbReference>
<evidence type="ECO:0000313" key="8">
    <source>
        <dbReference type="EMBL" id="TJY44023.1"/>
    </source>
</evidence>
<keyword evidence="7" id="KW-0443">Lipid metabolism</keyword>
<dbReference type="OrthoDB" id="145485at2"/>
<dbReference type="Pfam" id="PF03706">
    <property type="entry name" value="LPG_synthase_TM"/>
    <property type="match status" value="1"/>
</dbReference>
<feature type="transmembrane region" description="Helical" evidence="7">
    <location>
        <begin position="356"/>
        <end position="376"/>
    </location>
</feature>
<feature type="transmembrane region" description="Helical" evidence="7">
    <location>
        <begin position="217"/>
        <end position="239"/>
    </location>
</feature>
<evidence type="ECO:0000256" key="1">
    <source>
        <dbReference type="ARBA" id="ARBA00004651"/>
    </source>
</evidence>
<dbReference type="GO" id="GO:0046677">
    <property type="term" value="P:response to antibiotic"/>
    <property type="evidence" value="ECO:0007669"/>
    <property type="project" value="UniProtKB-KW"/>
</dbReference>
<name>A0A4U0FGA5_9BACL</name>
<proteinExistence type="inferred from homology"/>
<evidence type="ECO:0000256" key="6">
    <source>
        <dbReference type="ARBA" id="ARBA00023136"/>
    </source>
</evidence>
<dbReference type="GO" id="GO:0055091">
    <property type="term" value="P:phospholipid homeostasis"/>
    <property type="evidence" value="ECO:0007669"/>
    <property type="project" value="TreeGrafter"/>
</dbReference>
<gene>
    <name evidence="7" type="primary">mprF</name>
    <name evidence="8" type="ORF">E5161_01090</name>
</gene>
<comment type="catalytic activity">
    <reaction evidence="7">
        <text>L-lysyl-tRNA(Lys) + a 1,2-diacyl-sn-glycero-3-phospho-(1'-sn-glycerol) = a 1,2-diacyl-sn-glycero-3-phospho-1'-(3'-O-L-lysyl)-sn-glycerol + tRNA(Lys)</text>
        <dbReference type="Rhea" id="RHEA:10668"/>
        <dbReference type="Rhea" id="RHEA-COMP:9696"/>
        <dbReference type="Rhea" id="RHEA-COMP:9697"/>
        <dbReference type="ChEBI" id="CHEBI:64716"/>
        <dbReference type="ChEBI" id="CHEBI:75792"/>
        <dbReference type="ChEBI" id="CHEBI:78442"/>
        <dbReference type="ChEBI" id="CHEBI:78529"/>
        <dbReference type="EC" id="2.3.2.3"/>
    </reaction>
</comment>
<comment type="function">
    <text evidence="7">Catalyzes the transfer of a lysyl group from L-lysyl-tRNA(Lys) to membrane-bound phosphatidylglycerol (PG), which produces lysylphosphatidylglycerol (LPG), a major component of the bacterial membrane with a positive net charge. LPG synthesis contributes to bacterial virulence as it is involved in the resistance mechanism against cationic antimicrobial peptides (CAMP) produces by the host's immune system (defensins, cathelicidins) and by the competing microorganisms.</text>
</comment>
<dbReference type="Proteomes" id="UP000309673">
    <property type="component" value="Unassembled WGS sequence"/>
</dbReference>
<accession>A0A4U0FGA5</accession>
<dbReference type="InterPro" id="IPR022791">
    <property type="entry name" value="L-PG_synthase/AglD"/>
</dbReference>
<dbReference type="PANTHER" id="PTHR34697">
    <property type="entry name" value="PHOSPHATIDYLGLYCEROL LYSYLTRANSFERASE"/>
    <property type="match status" value="1"/>
</dbReference>
<dbReference type="EMBL" id="SUPK01000001">
    <property type="protein sequence ID" value="TJY44023.1"/>
    <property type="molecule type" value="Genomic_DNA"/>
</dbReference>
<comment type="subcellular location">
    <subcellularLocation>
        <location evidence="1 7">Cell membrane</location>
        <topology evidence="1 7">Multi-pass membrane protein</topology>
    </subcellularLocation>
</comment>
<keyword evidence="6 7" id="KW-0472">Membrane</keyword>
<dbReference type="GO" id="GO:0006629">
    <property type="term" value="P:lipid metabolic process"/>
    <property type="evidence" value="ECO:0007669"/>
    <property type="project" value="UniProtKB-KW"/>
</dbReference>
<comment type="caution">
    <text evidence="8">The sequence shown here is derived from an EMBL/GenBank/DDBJ whole genome shotgun (WGS) entry which is preliminary data.</text>
</comment>
<keyword evidence="9" id="KW-1185">Reference proteome</keyword>
<dbReference type="AlphaFoldDB" id="A0A4U0FGA5"/>
<feature type="transmembrane region" description="Helical" evidence="7">
    <location>
        <begin position="450"/>
        <end position="467"/>
    </location>
</feature>
<keyword evidence="7" id="KW-0046">Antibiotic resistance</keyword>
<dbReference type="GO" id="GO:0005886">
    <property type="term" value="C:plasma membrane"/>
    <property type="evidence" value="ECO:0007669"/>
    <property type="project" value="UniProtKB-SubCell"/>
</dbReference>
<reference evidence="8 9" key="1">
    <citation type="submission" date="2019-04" db="EMBL/GenBank/DDBJ databases">
        <title>Cohnella sp. nov., isolated from soil.</title>
        <authorList>
            <person name="Kim W."/>
        </authorList>
    </citation>
    <scope>NUCLEOTIDE SEQUENCE [LARGE SCALE GENOMIC DNA]</scope>
    <source>
        <strain evidence="8 9">CAU 1483</strain>
    </source>
</reference>
<organism evidence="8 9">
    <name type="scientific">Cohnella pontilimi</name>
    <dbReference type="NCBI Taxonomy" id="2564100"/>
    <lineage>
        <taxon>Bacteria</taxon>
        <taxon>Bacillati</taxon>
        <taxon>Bacillota</taxon>
        <taxon>Bacilli</taxon>
        <taxon>Bacillales</taxon>
        <taxon>Paenibacillaceae</taxon>
        <taxon>Cohnella</taxon>
    </lineage>
</organism>
<feature type="transmembrane region" description="Helical" evidence="7">
    <location>
        <begin position="294"/>
        <end position="317"/>
    </location>
</feature>
<comment type="similarity">
    <text evidence="7">Belongs to the LPG synthase family.</text>
</comment>
<feature type="transmembrane region" description="Helical" evidence="7">
    <location>
        <begin position="525"/>
        <end position="544"/>
    </location>
</feature>
<evidence type="ECO:0000256" key="3">
    <source>
        <dbReference type="ARBA" id="ARBA00022679"/>
    </source>
</evidence>